<feature type="compositionally biased region" description="Polar residues" evidence="5">
    <location>
        <begin position="58"/>
        <end position="81"/>
    </location>
</feature>
<evidence type="ECO:0000256" key="5">
    <source>
        <dbReference type="SAM" id="MobiDB-lite"/>
    </source>
</evidence>
<dbReference type="InterPro" id="IPR043519">
    <property type="entry name" value="NT_sf"/>
</dbReference>
<dbReference type="OrthoDB" id="273917at2759"/>
<dbReference type="GO" id="GO:0005730">
    <property type="term" value="C:nucleolus"/>
    <property type="evidence" value="ECO:0007669"/>
    <property type="project" value="TreeGrafter"/>
</dbReference>
<evidence type="ECO:0000313" key="8">
    <source>
        <dbReference type="EMBL" id="KPV73689.1"/>
    </source>
</evidence>
<dbReference type="CDD" id="cd05402">
    <property type="entry name" value="NT_PAP_TUTase"/>
    <property type="match status" value="1"/>
</dbReference>
<evidence type="ECO:0000256" key="2">
    <source>
        <dbReference type="ARBA" id="ARBA00012388"/>
    </source>
</evidence>
<feature type="domain" description="Poly(A) RNA polymerase mitochondrial-like central palm" evidence="7">
    <location>
        <begin position="148"/>
        <end position="278"/>
    </location>
</feature>
<proteinExistence type="inferred from homology"/>
<keyword evidence="4" id="KW-0460">Magnesium</keyword>
<dbReference type="OMA" id="LIGWLEM"/>
<evidence type="ECO:0000256" key="4">
    <source>
        <dbReference type="ARBA" id="ARBA00022842"/>
    </source>
</evidence>
<comment type="similarity">
    <text evidence="1">Belongs to the DNA polymerase type-B-like family.</text>
</comment>
<dbReference type="GO" id="GO:0031499">
    <property type="term" value="C:TRAMP complex"/>
    <property type="evidence" value="ECO:0007669"/>
    <property type="project" value="TreeGrafter"/>
</dbReference>
<sequence length="450" mass="49653">MPAPIARSAAPSPLSSAAPSPKPPPSLVSRVLKSHLAPQQQHQQQPASPAPPTATPTRSSYTRPLAEQDSTPRAQFEQQQDFIGFDASPPPRDSPRSHSKRSRDDYDHADDDDEGSRRLQSRERNRSTPWCDRPGVDWDRAHSAIDQLNREAHAFVDYVSPSPQEHELRLWTIELIRRTIHHSYPDASIECFGSVGTSLYLPGGDIDLVLLSPSLPFPPLKPSASLLHRLASLLLTSGIAQPNSLVVIAKARVPIVKFVTRHGAFPVDLSVNQRGGVDAAVKVRSMLEEYAYREEGYHPVDHGVARSLVLLVKAFLGQRGMNEVFTGGLGSYSIICLVISFLQLHPKIQTATINPNRNLGLLFVEFLELYGKHFNYDQAGITLRGRGGYFNKHDKGWYRPGQPYLLSIEDPNDPKNDVSGGSHAIIRVRQTLSGGFDVLSASLCARQSLL</sequence>
<feature type="domain" description="PAP-associated" evidence="6">
    <location>
        <begin position="358"/>
        <end position="416"/>
    </location>
</feature>
<gene>
    <name evidence="8" type="ORF">RHOBADRAFT_38299</name>
</gene>
<dbReference type="InterPro" id="IPR002058">
    <property type="entry name" value="PAP_assoc"/>
</dbReference>
<feature type="non-terminal residue" evidence="8">
    <location>
        <position position="450"/>
    </location>
</feature>
<dbReference type="GO" id="GO:0003729">
    <property type="term" value="F:mRNA binding"/>
    <property type="evidence" value="ECO:0007669"/>
    <property type="project" value="TreeGrafter"/>
</dbReference>
<keyword evidence="9" id="KW-1185">Reference proteome</keyword>
<dbReference type="GO" id="GO:1990817">
    <property type="term" value="F:poly(A) RNA polymerase activity"/>
    <property type="evidence" value="ECO:0007669"/>
    <property type="project" value="UniProtKB-EC"/>
</dbReference>
<keyword evidence="3" id="KW-0479">Metal-binding</keyword>
<dbReference type="GO" id="GO:0043634">
    <property type="term" value="P:polyadenylation-dependent ncRNA catabolic process"/>
    <property type="evidence" value="ECO:0007669"/>
    <property type="project" value="TreeGrafter"/>
</dbReference>
<dbReference type="Proteomes" id="UP000053890">
    <property type="component" value="Unassembled WGS sequence"/>
</dbReference>
<dbReference type="EC" id="2.7.7.19" evidence="2"/>
<protein>
    <recommendedName>
        <fullName evidence="2">polynucleotide adenylyltransferase</fullName>
        <ecNumber evidence="2">2.7.7.19</ecNumber>
    </recommendedName>
</protein>
<dbReference type="EMBL" id="KQ474082">
    <property type="protein sequence ID" value="KPV73689.1"/>
    <property type="molecule type" value="Genomic_DNA"/>
</dbReference>
<dbReference type="PANTHER" id="PTHR23092:SF15">
    <property type="entry name" value="INACTIVE NON-CANONICAL POLY(A) RNA POLYMERASE PROTEIN TRF4-2-RELATED"/>
    <property type="match status" value="1"/>
</dbReference>
<evidence type="ECO:0000256" key="1">
    <source>
        <dbReference type="ARBA" id="ARBA00008593"/>
    </source>
</evidence>
<feature type="compositionally biased region" description="Low complexity" evidence="5">
    <location>
        <begin position="1"/>
        <end position="19"/>
    </location>
</feature>
<dbReference type="SUPFAM" id="SSF81301">
    <property type="entry name" value="Nucleotidyltransferase"/>
    <property type="match status" value="1"/>
</dbReference>
<name>A0A0P9ENK8_RHOGW</name>
<dbReference type="STRING" id="578459.A0A0P9ENK8"/>
<reference evidence="8 9" key="1">
    <citation type="journal article" date="2015" name="Front. Microbiol.">
        <title>Genome sequence of the plant growth promoting endophytic yeast Rhodotorula graminis WP1.</title>
        <authorList>
            <person name="Firrincieli A."/>
            <person name="Otillar R."/>
            <person name="Salamov A."/>
            <person name="Schmutz J."/>
            <person name="Khan Z."/>
            <person name="Redman R.S."/>
            <person name="Fleck N.D."/>
            <person name="Lindquist E."/>
            <person name="Grigoriev I.V."/>
            <person name="Doty S.L."/>
        </authorList>
    </citation>
    <scope>NUCLEOTIDE SEQUENCE [LARGE SCALE GENOMIC DNA]</scope>
    <source>
        <strain evidence="8 9">WP1</strain>
    </source>
</reference>
<dbReference type="AlphaFoldDB" id="A0A0P9ENK8"/>
<dbReference type="PANTHER" id="PTHR23092">
    <property type="entry name" value="POLY(A) RNA POLYMERASE"/>
    <property type="match status" value="1"/>
</dbReference>
<organism evidence="8 9">
    <name type="scientific">Rhodotorula graminis (strain WP1)</name>
    <dbReference type="NCBI Taxonomy" id="578459"/>
    <lineage>
        <taxon>Eukaryota</taxon>
        <taxon>Fungi</taxon>
        <taxon>Dikarya</taxon>
        <taxon>Basidiomycota</taxon>
        <taxon>Pucciniomycotina</taxon>
        <taxon>Microbotryomycetes</taxon>
        <taxon>Sporidiobolales</taxon>
        <taxon>Sporidiobolaceae</taxon>
        <taxon>Rhodotorula</taxon>
    </lineage>
</organism>
<dbReference type="Gene3D" id="1.10.1410.10">
    <property type="match status" value="1"/>
</dbReference>
<evidence type="ECO:0000259" key="6">
    <source>
        <dbReference type="Pfam" id="PF03828"/>
    </source>
</evidence>
<dbReference type="InterPro" id="IPR045862">
    <property type="entry name" value="Trf4-like"/>
</dbReference>
<dbReference type="Pfam" id="PF22600">
    <property type="entry name" value="MTPAP-like_central"/>
    <property type="match status" value="1"/>
</dbReference>
<dbReference type="Gene3D" id="3.30.460.10">
    <property type="entry name" value="Beta Polymerase, domain 2"/>
    <property type="match status" value="1"/>
</dbReference>
<dbReference type="GO" id="GO:0046872">
    <property type="term" value="F:metal ion binding"/>
    <property type="evidence" value="ECO:0007669"/>
    <property type="project" value="UniProtKB-KW"/>
</dbReference>
<evidence type="ECO:0000259" key="7">
    <source>
        <dbReference type="Pfam" id="PF22600"/>
    </source>
</evidence>
<dbReference type="Pfam" id="PF03828">
    <property type="entry name" value="PAP_assoc"/>
    <property type="match status" value="1"/>
</dbReference>
<dbReference type="SUPFAM" id="SSF81631">
    <property type="entry name" value="PAP/OAS1 substrate-binding domain"/>
    <property type="match status" value="1"/>
</dbReference>
<dbReference type="InterPro" id="IPR054708">
    <property type="entry name" value="MTPAP-like_central"/>
</dbReference>
<feature type="compositionally biased region" description="Low complexity" evidence="5">
    <location>
        <begin position="37"/>
        <end position="47"/>
    </location>
</feature>
<dbReference type="GO" id="GO:0010605">
    <property type="term" value="P:negative regulation of macromolecule metabolic process"/>
    <property type="evidence" value="ECO:0007669"/>
    <property type="project" value="UniProtKB-ARBA"/>
</dbReference>
<evidence type="ECO:0000256" key="3">
    <source>
        <dbReference type="ARBA" id="ARBA00022723"/>
    </source>
</evidence>
<feature type="region of interest" description="Disordered" evidence="5">
    <location>
        <begin position="1"/>
        <end position="136"/>
    </location>
</feature>
<evidence type="ECO:0000313" key="9">
    <source>
        <dbReference type="Proteomes" id="UP000053890"/>
    </source>
</evidence>
<dbReference type="GeneID" id="28973961"/>
<dbReference type="RefSeq" id="XP_018269738.1">
    <property type="nucleotide sequence ID" value="XM_018413512.1"/>
</dbReference>
<feature type="compositionally biased region" description="Basic and acidic residues" evidence="5">
    <location>
        <begin position="115"/>
        <end position="126"/>
    </location>
</feature>
<dbReference type="GO" id="GO:0031123">
    <property type="term" value="P:RNA 3'-end processing"/>
    <property type="evidence" value="ECO:0007669"/>
    <property type="project" value="TreeGrafter"/>
</dbReference>
<accession>A0A0P9ENK8</accession>